<reference evidence="2" key="1">
    <citation type="journal article" date="2015" name="Nature">
        <title>Complex archaea that bridge the gap between prokaryotes and eukaryotes.</title>
        <authorList>
            <person name="Spang A."/>
            <person name="Saw J.H."/>
            <person name="Jorgensen S.L."/>
            <person name="Zaremba-Niedzwiedzka K."/>
            <person name="Martijn J."/>
            <person name="Lind A.E."/>
            <person name="van Eijk R."/>
            <person name="Schleper C."/>
            <person name="Guy L."/>
            <person name="Ettema T.J."/>
        </authorList>
    </citation>
    <scope>NUCLEOTIDE SEQUENCE</scope>
</reference>
<gene>
    <name evidence="2" type="ORF">LCGC14_2124940</name>
</gene>
<dbReference type="EMBL" id="LAZR01026530">
    <property type="protein sequence ID" value="KKL68438.1"/>
    <property type="molecule type" value="Genomic_DNA"/>
</dbReference>
<comment type="caution">
    <text evidence="2">The sequence shown here is derived from an EMBL/GenBank/DDBJ whole genome shotgun (WGS) entry which is preliminary data.</text>
</comment>
<evidence type="ECO:0000313" key="2">
    <source>
        <dbReference type="EMBL" id="KKL68438.1"/>
    </source>
</evidence>
<feature type="region of interest" description="Disordered" evidence="1">
    <location>
        <begin position="39"/>
        <end position="65"/>
    </location>
</feature>
<protein>
    <submittedName>
        <fullName evidence="2">Uncharacterized protein</fullName>
    </submittedName>
</protein>
<name>A0A0F9E331_9ZZZZ</name>
<feature type="region of interest" description="Disordered" evidence="1">
    <location>
        <begin position="1"/>
        <end position="23"/>
    </location>
</feature>
<organism evidence="2">
    <name type="scientific">marine sediment metagenome</name>
    <dbReference type="NCBI Taxonomy" id="412755"/>
    <lineage>
        <taxon>unclassified sequences</taxon>
        <taxon>metagenomes</taxon>
        <taxon>ecological metagenomes</taxon>
    </lineage>
</organism>
<sequence>MGGLFDTPKAVQPPPVPPPPPVPVVQEEAEEFALQEKAGRSGFEQTFLTGSLKPTPTGKKKKLGG</sequence>
<accession>A0A0F9E331</accession>
<evidence type="ECO:0000256" key="1">
    <source>
        <dbReference type="SAM" id="MobiDB-lite"/>
    </source>
</evidence>
<proteinExistence type="predicted"/>
<feature type="compositionally biased region" description="Pro residues" evidence="1">
    <location>
        <begin position="11"/>
        <end position="23"/>
    </location>
</feature>
<dbReference type="AlphaFoldDB" id="A0A0F9E331"/>